<organism evidence="7 8">
    <name type="scientific">Flaviramulus multivorans</name>
    <dbReference type="NCBI Taxonomy" id="1304750"/>
    <lineage>
        <taxon>Bacteria</taxon>
        <taxon>Pseudomonadati</taxon>
        <taxon>Bacteroidota</taxon>
        <taxon>Flavobacteriia</taxon>
        <taxon>Flavobacteriales</taxon>
        <taxon>Flavobacteriaceae</taxon>
        <taxon>Flaviramulus</taxon>
    </lineage>
</organism>
<dbReference type="RefSeq" id="WP_237231104.1">
    <property type="nucleotide sequence ID" value="NZ_JAKKDV010000002.1"/>
</dbReference>
<comment type="subcellular location">
    <subcellularLocation>
        <location evidence="1">Cell membrane</location>
        <topology evidence="1">Multi-pass membrane protein</topology>
    </subcellularLocation>
</comment>
<dbReference type="CDD" id="cd13125">
    <property type="entry name" value="MATE_like_10"/>
    <property type="match status" value="1"/>
</dbReference>
<dbReference type="EMBL" id="JAKKDV010000002">
    <property type="protein sequence ID" value="MCF7560427.1"/>
    <property type="molecule type" value="Genomic_DNA"/>
</dbReference>
<evidence type="ECO:0000256" key="6">
    <source>
        <dbReference type="SAM" id="Phobius"/>
    </source>
</evidence>
<accession>A0ABS9II46</accession>
<name>A0ABS9II46_9FLAO</name>
<sequence length="433" mass="49083">MKKLIDYINNKVLVKIASLQTASVITRIIAGLLTSKAVAVFIGPVGLALIGNLRDFVSASHSVATLGFYKGVVRYVSEFKDNTIELSKTLSTVYYTGFISTIIVSIFCYFNAQWINDTIFPVYNNYTFVIEIFAIVLPFYALNVFSFSIMNGFSKYKILIVINIIGQILSVSIALLLIYQEKLKGALISVVIAESIIFLITLVGIINRRSLVPLIRVENVSFGFFKKMSTYSLMALFTAVFLPLVTIAIRSYIIDNVGYKDAGFWEAMTRISKYYLMLVSSLIALYLLPRFSEIEGTKAFKKEVFSFYKTIIPILVIGMLLVYLLKKYIILAIFTDEFLPVEDLFLWQLLGDFVKILSIVIAYQFLAKKMFWHYILTEAFLIIILYITSIYFIDVFNSVKGAVVAHLVSYVMYYSIILLIFGSSLFGIDTEKS</sequence>
<proteinExistence type="predicted"/>
<feature type="transmembrane region" description="Helical" evidence="6">
    <location>
        <begin position="158"/>
        <end position="179"/>
    </location>
</feature>
<evidence type="ECO:0000256" key="5">
    <source>
        <dbReference type="ARBA" id="ARBA00023136"/>
    </source>
</evidence>
<feature type="transmembrane region" description="Helical" evidence="6">
    <location>
        <begin position="345"/>
        <end position="366"/>
    </location>
</feature>
<evidence type="ECO:0000256" key="3">
    <source>
        <dbReference type="ARBA" id="ARBA00022692"/>
    </source>
</evidence>
<feature type="transmembrane region" description="Helical" evidence="6">
    <location>
        <begin position="304"/>
        <end position="325"/>
    </location>
</feature>
<protein>
    <submittedName>
        <fullName evidence="7">O-antigen translocase</fullName>
    </submittedName>
</protein>
<feature type="transmembrane region" description="Helical" evidence="6">
    <location>
        <begin position="185"/>
        <end position="206"/>
    </location>
</feature>
<feature type="transmembrane region" description="Helical" evidence="6">
    <location>
        <begin position="231"/>
        <end position="254"/>
    </location>
</feature>
<feature type="transmembrane region" description="Helical" evidence="6">
    <location>
        <begin position="126"/>
        <end position="146"/>
    </location>
</feature>
<dbReference type="PANTHER" id="PTHR30250:SF30">
    <property type="entry name" value="LIPID III FLIPPASE"/>
    <property type="match status" value="1"/>
</dbReference>
<keyword evidence="2" id="KW-1003">Cell membrane</keyword>
<keyword evidence="4 6" id="KW-1133">Transmembrane helix</keyword>
<evidence type="ECO:0000313" key="8">
    <source>
        <dbReference type="Proteomes" id="UP001200022"/>
    </source>
</evidence>
<feature type="transmembrane region" description="Helical" evidence="6">
    <location>
        <begin position="274"/>
        <end position="292"/>
    </location>
</feature>
<dbReference type="Pfam" id="PF13440">
    <property type="entry name" value="Polysacc_synt_3"/>
    <property type="match status" value="1"/>
</dbReference>
<evidence type="ECO:0000313" key="7">
    <source>
        <dbReference type="EMBL" id="MCF7560427.1"/>
    </source>
</evidence>
<keyword evidence="8" id="KW-1185">Reference proteome</keyword>
<evidence type="ECO:0000256" key="4">
    <source>
        <dbReference type="ARBA" id="ARBA00022989"/>
    </source>
</evidence>
<comment type="caution">
    <text evidence="7">The sequence shown here is derived from an EMBL/GenBank/DDBJ whole genome shotgun (WGS) entry which is preliminary data.</text>
</comment>
<feature type="transmembrane region" description="Helical" evidence="6">
    <location>
        <begin position="405"/>
        <end position="428"/>
    </location>
</feature>
<feature type="transmembrane region" description="Helical" evidence="6">
    <location>
        <begin position="93"/>
        <end position="114"/>
    </location>
</feature>
<dbReference type="PANTHER" id="PTHR30250">
    <property type="entry name" value="PST FAMILY PREDICTED COLANIC ACID TRANSPORTER"/>
    <property type="match status" value="1"/>
</dbReference>
<gene>
    <name evidence="7" type="ORF">L3X39_07240</name>
</gene>
<dbReference type="Proteomes" id="UP001200022">
    <property type="component" value="Unassembled WGS sequence"/>
</dbReference>
<dbReference type="InterPro" id="IPR044550">
    <property type="entry name" value="WzxE"/>
</dbReference>
<evidence type="ECO:0000256" key="1">
    <source>
        <dbReference type="ARBA" id="ARBA00004651"/>
    </source>
</evidence>
<keyword evidence="5 6" id="KW-0472">Membrane</keyword>
<feature type="transmembrane region" description="Helical" evidence="6">
    <location>
        <begin position="36"/>
        <end position="53"/>
    </location>
</feature>
<dbReference type="InterPro" id="IPR050833">
    <property type="entry name" value="Poly_Biosynth_Transport"/>
</dbReference>
<reference evidence="7 8" key="1">
    <citation type="submission" date="2022-01" db="EMBL/GenBank/DDBJ databases">
        <title>Draft genome sequence of Sabulilitoribacter multivorans KCTC 32326.</title>
        <authorList>
            <person name="Oh J.-S."/>
        </authorList>
    </citation>
    <scope>NUCLEOTIDE SEQUENCE [LARGE SCALE GENOMIC DNA]</scope>
    <source>
        <strain evidence="7 8">M-M16</strain>
    </source>
</reference>
<feature type="transmembrane region" description="Helical" evidence="6">
    <location>
        <begin position="373"/>
        <end position="393"/>
    </location>
</feature>
<evidence type="ECO:0000256" key="2">
    <source>
        <dbReference type="ARBA" id="ARBA00022475"/>
    </source>
</evidence>
<keyword evidence="3 6" id="KW-0812">Transmembrane</keyword>